<name>A0A7I7XGE1_9MYCO</name>
<dbReference type="SUPFAM" id="SSF52540">
    <property type="entry name" value="P-loop containing nucleoside triphosphate hydrolases"/>
    <property type="match status" value="1"/>
</dbReference>
<comment type="function">
    <text evidence="8">Initiates the restart of stalled replication forks, which reloads the replicative helicase on sites other than the origin of replication. Recognizes and binds to abandoned replication forks and remodels them to uncover a helicase loading site. Promotes assembly of the primosome at these replication forks.</text>
</comment>
<keyword evidence="6 8" id="KW-0067">ATP-binding</keyword>
<evidence type="ECO:0000259" key="9">
    <source>
        <dbReference type="Pfam" id="PF17764"/>
    </source>
</evidence>
<sequence>MQYLLQDGVESGLVRSGGHRPTVRNPCSRVEDVATLCYTTCVSDIRQAAEHEPIARVLPMLSVPHLDREFDYLVTAEQSDDAQPGVRARVRFHGRLVDAFILERRSETDHEGRLGWLDRVVSSERVLTQDVRRLVDAVSARYAGTRADVLRLAIPPRHANVEKQPMPELTAAITQPVDPAPWDAYGRGAHFLDALAEGRAARAVWQALPGEQWTDRLAEAAAIVVRSGRSALAIVPDQRDVDALHAAAVRHVDEDAVVALSAGLGPAQRYRRWLSVLRGQARFVIGTRSAVFAPVADLGLVMVWDDGDDTLAEPRAPYPHAREVAMLRAHQLRCAGLIAGYARTAEAQALVTSRWAHDLVATRPVVRSRTPRVVALEDSAIAQERDAASHTARLPSIALDAARAALRAERPVLVQVPRRGYVPALACGRCRTIARCRTCTGPMSLPDRGAGAVCRWCGRTEATLHCVRCGSDAVRAVVVGARRTAEELGRAFPGTTVITSGGDAVLADVPAAPALVVATPGAEPAVAGGYGAALLLDGWALLGRQDLRASEDALRRWMAAAALVRHRGDGGVVVVVAESATPTVQALIRWDPVAHAETELAERAEVGLPPAVHMAAVDGPRAAVTALLETAHLPAGADVLGPVELPPGARRPPGLERESEVSRMLVRVPRDTGLELASSLRRATGVFSARHDQPPVRVQIDPLHIG</sequence>
<keyword evidence="11" id="KW-1185">Reference proteome</keyword>
<dbReference type="GO" id="GO:0003677">
    <property type="term" value="F:DNA binding"/>
    <property type="evidence" value="ECO:0007669"/>
    <property type="project" value="UniProtKB-UniRule"/>
</dbReference>
<comment type="caution">
    <text evidence="8">As this protein does not have any detectable helicase domains, it probably does not have helicase activity.</text>
</comment>
<dbReference type="PANTHER" id="PTHR30580:SF0">
    <property type="entry name" value="PRIMOSOMAL PROTEIN N"/>
    <property type="match status" value="1"/>
</dbReference>
<dbReference type="GO" id="GO:1990077">
    <property type="term" value="C:primosome complex"/>
    <property type="evidence" value="ECO:0007669"/>
    <property type="project" value="UniProtKB-UniRule"/>
</dbReference>
<keyword evidence="3 8" id="KW-0479">Metal-binding</keyword>
<protein>
    <recommendedName>
        <fullName evidence="8">Probable replication restart protein PriA</fullName>
    </recommendedName>
    <alternativeName>
        <fullName evidence="8">Putative ATP-dependent DNA helicase PriA</fullName>
    </alternativeName>
</protein>
<dbReference type="Gene3D" id="3.40.50.300">
    <property type="entry name" value="P-loop containing nucleotide triphosphate hydrolases"/>
    <property type="match status" value="1"/>
</dbReference>
<dbReference type="PANTHER" id="PTHR30580">
    <property type="entry name" value="PRIMOSOMAL PROTEIN N"/>
    <property type="match status" value="1"/>
</dbReference>
<dbReference type="NCBIfam" id="NF011454">
    <property type="entry name" value="PRK14873.1-4"/>
    <property type="match status" value="1"/>
</dbReference>
<dbReference type="KEGG" id="mmag:MMAD_25690"/>
<keyword evidence="1 8" id="KW-0639">Primosome</keyword>
<comment type="subunit">
    <text evidence="8">Component of the replication restart primosome.</text>
</comment>
<feature type="binding site" evidence="8">
    <location>
        <position position="466"/>
    </location>
    <ligand>
        <name>Zn(2+)</name>
        <dbReference type="ChEBI" id="CHEBI:29105"/>
        <label>1</label>
    </ligand>
</feature>
<dbReference type="Proteomes" id="UP000466517">
    <property type="component" value="Chromosome"/>
</dbReference>
<reference evidence="10 11" key="1">
    <citation type="journal article" date="2019" name="Emerg. Microbes Infect.">
        <title>Comprehensive subspecies identification of 175 nontuberculous mycobacteria species based on 7547 genomic profiles.</title>
        <authorList>
            <person name="Matsumoto Y."/>
            <person name="Kinjo T."/>
            <person name="Motooka D."/>
            <person name="Nabeya D."/>
            <person name="Jung N."/>
            <person name="Uechi K."/>
            <person name="Horii T."/>
            <person name="Iida T."/>
            <person name="Fujita J."/>
            <person name="Nakamura S."/>
        </authorList>
    </citation>
    <scope>NUCLEOTIDE SEQUENCE [LARGE SCALE GENOMIC DNA]</scope>
    <source>
        <strain evidence="10 11">JCM 13574</strain>
    </source>
</reference>
<evidence type="ECO:0000256" key="8">
    <source>
        <dbReference type="HAMAP-Rule" id="MF_00983"/>
    </source>
</evidence>
<evidence type="ECO:0000256" key="7">
    <source>
        <dbReference type="ARBA" id="ARBA00023125"/>
    </source>
</evidence>
<proteinExistence type="inferred from homology"/>
<evidence type="ECO:0000256" key="6">
    <source>
        <dbReference type="ARBA" id="ARBA00022840"/>
    </source>
</evidence>
<dbReference type="InterPro" id="IPR027417">
    <property type="entry name" value="P-loop_NTPase"/>
</dbReference>
<evidence type="ECO:0000256" key="3">
    <source>
        <dbReference type="ARBA" id="ARBA00022723"/>
    </source>
</evidence>
<dbReference type="HAMAP" id="MF_00983">
    <property type="entry name" value="PriA"/>
    <property type="match status" value="1"/>
</dbReference>
<evidence type="ECO:0000256" key="2">
    <source>
        <dbReference type="ARBA" id="ARBA00022705"/>
    </source>
</evidence>
<accession>A0A7I7XGE1</accession>
<dbReference type="GO" id="GO:0008270">
    <property type="term" value="F:zinc ion binding"/>
    <property type="evidence" value="ECO:0007669"/>
    <property type="project" value="UniProtKB-UniRule"/>
</dbReference>
<comment type="cofactor">
    <cofactor evidence="8">
        <name>Zn(2+)</name>
        <dbReference type="ChEBI" id="CHEBI:29105"/>
    </cofactor>
    <text evidence="8">Binds 2 zinc ions per subunit.</text>
</comment>
<dbReference type="Gene3D" id="3.40.1440.60">
    <property type="entry name" value="PriA, 3(prime) DNA-binding domain"/>
    <property type="match status" value="1"/>
</dbReference>
<feature type="binding site" evidence="8">
    <location>
        <position position="457"/>
    </location>
    <ligand>
        <name>Zn(2+)</name>
        <dbReference type="ChEBI" id="CHEBI:29105"/>
        <label>2</label>
    </ligand>
</feature>
<keyword evidence="2 8" id="KW-0235">DNA replication</keyword>
<feature type="binding site" evidence="8">
    <location>
        <position position="427"/>
    </location>
    <ligand>
        <name>Zn(2+)</name>
        <dbReference type="ChEBI" id="CHEBI:29105"/>
        <label>1</label>
    </ligand>
</feature>
<feature type="domain" description="Primosomal protein N' 3' DNA-binding" evidence="9">
    <location>
        <begin position="61"/>
        <end position="155"/>
    </location>
</feature>
<feature type="binding site" evidence="8">
    <location>
        <position position="436"/>
    </location>
    <ligand>
        <name>Zn(2+)</name>
        <dbReference type="ChEBI" id="CHEBI:29105"/>
        <label>2</label>
    </ligand>
</feature>
<keyword evidence="5 8" id="KW-0862">Zinc</keyword>
<feature type="binding site" evidence="8">
    <location>
        <position position="439"/>
    </location>
    <ligand>
        <name>Zn(2+)</name>
        <dbReference type="ChEBI" id="CHEBI:29105"/>
        <label>2</label>
    </ligand>
</feature>
<feature type="binding site" evidence="8">
    <location>
        <position position="430"/>
    </location>
    <ligand>
        <name>Zn(2+)</name>
        <dbReference type="ChEBI" id="CHEBI:29105"/>
        <label>1</label>
    </ligand>
</feature>
<evidence type="ECO:0000256" key="5">
    <source>
        <dbReference type="ARBA" id="ARBA00022833"/>
    </source>
</evidence>
<keyword evidence="7 8" id="KW-0238">DNA-binding</keyword>
<gene>
    <name evidence="10" type="primary">priA_1</name>
    <name evidence="8" type="synonym">priA</name>
    <name evidence="10" type="ORF">MMAD_25690</name>
</gene>
<dbReference type="InterPro" id="IPR005259">
    <property type="entry name" value="PriA"/>
</dbReference>
<dbReference type="AlphaFoldDB" id="A0A7I7XGE1"/>
<dbReference type="GO" id="GO:0006269">
    <property type="term" value="P:DNA replication, synthesis of primer"/>
    <property type="evidence" value="ECO:0007669"/>
    <property type="project" value="UniProtKB-KW"/>
</dbReference>
<dbReference type="InterPro" id="IPR041222">
    <property type="entry name" value="PriA_3primeBD"/>
</dbReference>
<organism evidence="10 11">
    <name type="scientific">Mycolicibacterium madagascariense</name>
    <dbReference type="NCBI Taxonomy" id="212765"/>
    <lineage>
        <taxon>Bacteria</taxon>
        <taxon>Bacillati</taxon>
        <taxon>Actinomycetota</taxon>
        <taxon>Actinomycetes</taxon>
        <taxon>Mycobacteriales</taxon>
        <taxon>Mycobacteriaceae</taxon>
        <taxon>Mycolicibacterium</taxon>
    </lineage>
</organism>
<comment type="similarity">
    <text evidence="8">Belongs to the helicase family. PriA subfamily.</text>
</comment>
<dbReference type="GO" id="GO:0006302">
    <property type="term" value="P:double-strand break repair"/>
    <property type="evidence" value="ECO:0007669"/>
    <property type="project" value="InterPro"/>
</dbReference>
<dbReference type="InterPro" id="IPR042115">
    <property type="entry name" value="PriA_3primeBD_sf"/>
</dbReference>
<dbReference type="GO" id="GO:0006310">
    <property type="term" value="P:DNA recombination"/>
    <property type="evidence" value="ECO:0007669"/>
    <property type="project" value="InterPro"/>
</dbReference>
<dbReference type="Pfam" id="PF17764">
    <property type="entry name" value="PriA_3primeBD"/>
    <property type="match status" value="1"/>
</dbReference>
<dbReference type="GO" id="GO:0043138">
    <property type="term" value="F:3'-5' DNA helicase activity"/>
    <property type="evidence" value="ECO:0007669"/>
    <property type="project" value="TreeGrafter"/>
</dbReference>
<dbReference type="GO" id="GO:0005524">
    <property type="term" value="F:ATP binding"/>
    <property type="evidence" value="ECO:0007669"/>
    <property type="project" value="UniProtKB-UniRule"/>
</dbReference>
<evidence type="ECO:0000256" key="4">
    <source>
        <dbReference type="ARBA" id="ARBA00022741"/>
    </source>
</evidence>
<feature type="binding site" evidence="8">
    <location>
        <position position="469"/>
    </location>
    <ligand>
        <name>Zn(2+)</name>
        <dbReference type="ChEBI" id="CHEBI:29105"/>
        <label>1</label>
    </ligand>
</feature>
<evidence type="ECO:0000256" key="1">
    <source>
        <dbReference type="ARBA" id="ARBA00022515"/>
    </source>
</evidence>
<evidence type="ECO:0000313" key="10">
    <source>
        <dbReference type="EMBL" id="BBZ28274.1"/>
    </source>
</evidence>
<feature type="binding site" evidence="8">
    <location>
        <position position="454"/>
    </location>
    <ligand>
        <name>Zn(2+)</name>
        <dbReference type="ChEBI" id="CHEBI:29105"/>
        <label>2</label>
    </ligand>
</feature>
<keyword evidence="4 8" id="KW-0547">Nucleotide-binding</keyword>
<dbReference type="EMBL" id="AP022610">
    <property type="protein sequence ID" value="BBZ28274.1"/>
    <property type="molecule type" value="Genomic_DNA"/>
</dbReference>
<evidence type="ECO:0000313" key="11">
    <source>
        <dbReference type="Proteomes" id="UP000466517"/>
    </source>
</evidence>
<dbReference type="GO" id="GO:0006270">
    <property type="term" value="P:DNA replication initiation"/>
    <property type="evidence" value="ECO:0007669"/>
    <property type="project" value="TreeGrafter"/>
</dbReference>